<feature type="transmembrane region" description="Helical" evidence="1">
    <location>
        <begin position="78"/>
        <end position="96"/>
    </location>
</feature>
<evidence type="ECO:0000313" key="3">
    <source>
        <dbReference type="Proteomes" id="UP000029920"/>
    </source>
</evidence>
<evidence type="ECO:0000313" key="2">
    <source>
        <dbReference type="EMBL" id="TLE15739.1"/>
    </source>
</evidence>
<dbReference type="Proteomes" id="UP000029920">
    <property type="component" value="Unassembled WGS sequence"/>
</dbReference>
<keyword evidence="1" id="KW-0812">Transmembrane</keyword>
<name>A0A4U8UID1_9HELI</name>
<sequence length="97" mass="11371">MLKRPITLSPRSVLWGIVLFNFILVIFAFIVAYGFYGFPINPALIPIFIIFNALVICYTEERCHKFFAIRIFRMSGKLCLEELLYFIFILSASMFFL</sequence>
<gene>
    <name evidence="2" type="ORF">LS72_005755</name>
</gene>
<dbReference type="AlphaFoldDB" id="A0A4U8UID1"/>
<evidence type="ECO:0000256" key="1">
    <source>
        <dbReference type="SAM" id="Phobius"/>
    </source>
</evidence>
<keyword evidence="1" id="KW-1133">Transmembrane helix</keyword>
<organism evidence="2 3">
    <name type="scientific">Helicobacter apodemus</name>
    <dbReference type="NCBI Taxonomy" id="135569"/>
    <lineage>
        <taxon>Bacteria</taxon>
        <taxon>Pseudomonadati</taxon>
        <taxon>Campylobacterota</taxon>
        <taxon>Epsilonproteobacteria</taxon>
        <taxon>Campylobacterales</taxon>
        <taxon>Helicobacteraceae</taxon>
        <taxon>Helicobacter</taxon>
    </lineage>
</organism>
<reference evidence="2 3" key="1">
    <citation type="journal article" date="2014" name="Genome Announc.">
        <title>Draft genome sequences of eight enterohepatic helicobacter species isolated from both laboratory and wild rodents.</title>
        <authorList>
            <person name="Sheh A."/>
            <person name="Shen Z."/>
            <person name="Fox J.G."/>
        </authorList>
    </citation>
    <scope>NUCLEOTIDE SEQUENCE [LARGE SCALE GENOMIC DNA]</scope>
    <source>
        <strain evidence="2 3">MIT-03-7007</strain>
    </source>
</reference>
<proteinExistence type="predicted"/>
<feature type="transmembrane region" description="Helical" evidence="1">
    <location>
        <begin position="40"/>
        <end position="58"/>
    </location>
</feature>
<feature type="transmembrane region" description="Helical" evidence="1">
    <location>
        <begin position="12"/>
        <end position="34"/>
    </location>
</feature>
<keyword evidence="1" id="KW-0472">Membrane</keyword>
<protein>
    <submittedName>
        <fullName evidence="2">Uncharacterized protein</fullName>
    </submittedName>
</protein>
<keyword evidence="3" id="KW-1185">Reference proteome</keyword>
<dbReference type="EMBL" id="JRPC02000013">
    <property type="protein sequence ID" value="TLE15739.1"/>
    <property type="molecule type" value="Genomic_DNA"/>
</dbReference>
<accession>A0A4U8UID1</accession>
<comment type="caution">
    <text evidence="2">The sequence shown here is derived from an EMBL/GenBank/DDBJ whole genome shotgun (WGS) entry which is preliminary data.</text>
</comment>